<accession>E7F4J7</accession>
<keyword evidence="5" id="KW-0690">Ribosome biogenesis</keyword>
<dbReference type="InterPro" id="IPR016024">
    <property type="entry name" value="ARM-type_fold"/>
</dbReference>
<evidence type="ECO:0000256" key="11">
    <source>
        <dbReference type="ARBA" id="ARBA00022763"/>
    </source>
</evidence>
<dbReference type="GO" id="GO:0071707">
    <property type="term" value="P:immunoglobulin heavy chain V-D-J recombination"/>
    <property type="evidence" value="ECO:0000315"/>
    <property type="project" value="ZFIN"/>
</dbReference>
<evidence type="ECO:0000313" key="21">
    <source>
        <dbReference type="Ensembl" id="ENSDARP00000051678"/>
    </source>
</evidence>
<dbReference type="GlyGen" id="E7F4J7">
    <property type="glycosylation" value="1 site"/>
</dbReference>
<evidence type="ECO:0000313" key="22">
    <source>
        <dbReference type="Proteomes" id="UP000000437"/>
    </source>
</evidence>
<dbReference type="Pfam" id="PF20500">
    <property type="entry name" value="DNA-PKcs_N"/>
    <property type="match status" value="1"/>
</dbReference>
<gene>
    <name evidence="21 23 24" type="primary">prkdc</name>
</gene>
<protein>
    <recommendedName>
        <fullName evidence="4">DNA-dependent protein kinase catalytic subunit</fullName>
        <ecNumber evidence="3">2.7.11.1</ecNumber>
    </recommendedName>
</protein>
<evidence type="ECO:0000313" key="24">
    <source>
        <dbReference type="ZFIN" id="ZDB-GENE-030131-9008"/>
    </source>
</evidence>
<dbReference type="PROSITE" id="PS00915">
    <property type="entry name" value="PI3_4_KINASE_1"/>
    <property type="match status" value="1"/>
</dbReference>
<dbReference type="Ensembl" id="ENSDART00000051679.8">
    <property type="protein sequence ID" value="ENSDARP00000051678.4"/>
    <property type="gene ID" value="ENSDARG00000075083.6"/>
</dbReference>
<dbReference type="InterPro" id="IPR011009">
    <property type="entry name" value="Kinase-like_dom_sf"/>
</dbReference>
<dbReference type="SUPFAM" id="SSF56112">
    <property type="entry name" value="Protein kinase-like (PK-like)"/>
    <property type="match status" value="1"/>
</dbReference>
<evidence type="ECO:0000256" key="3">
    <source>
        <dbReference type="ARBA" id="ARBA00012513"/>
    </source>
</evidence>
<dbReference type="Pfam" id="PF20502">
    <property type="entry name" value="DNAPKcs_CC1-2"/>
    <property type="match status" value="1"/>
</dbReference>
<evidence type="ECO:0000256" key="2">
    <source>
        <dbReference type="ARBA" id="ARBA00011031"/>
    </source>
</evidence>
<dbReference type="InterPro" id="IPR018936">
    <property type="entry name" value="PI3/4_kinase_CS"/>
</dbReference>
<keyword evidence="13" id="KW-0802">TPR repeat</keyword>
<dbReference type="Pfam" id="PF19704">
    <property type="entry name" value="DNAPKcs_CC5"/>
    <property type="match status" value="1"/>
</dbReference>
<dbReference type="CDD" id="cd05172">
    <property type="entry name" value="PIKKc_DNA-PK"/>
    <property type="match status" value="1"/>
</dbReference>
<evidence type="ECO:0000259" key="19">
    <source>
        <dbReference type="PROSITE" id="PS51189"/>
    </source>
</evidence>
<keyword evidence="12 23" id="KW-0418">Kinase</keyword>
<dbReference type="PANTHER" id="PTHR11139">
    <property type="entry name" value="ATAXIA TELANGIECTASIA MUTATED ATM -RELATED"/>
    <property type="match status" value="1"/>
</dbReference>
<dbReference type="RefSeq" id="XP_009301676.1">
    <property type="nucleotide sequence ID" value="XM_009303401.3"/>
</dbReference>
<dbReference type="GeneID" id="562283"/>
<dbReference type="InterPro" id="IPR000403">
    <property type="entry name" value="PI3/4_kinase_cat_dom"/>
</dbReference>
<evidence type="ECO:0000256" key="17">
    <source>
        <dbReference type="SAM" id="MobiDB-lite"/>
    </source>
</evidence>
<keyword evidence="7" id="KW-0597">Phosphoprotein</keyword>
<keyword evidence="15" id="KW-0234">DNA repair</keyword>
<dbReference type="GO" id="GO:0030217">
    <property type="term" value="P:T cell differentiation"/>
    <property type="evidence" value="ECO:0000315"/>
    <property type="project" value="ZFIN"/>
</dbReference>
<feature type="domain" description="FATC" evidence="20">
    <location>
        <begin position="4087"/>
        <end position="4119"/>
    </location>
</feature>
<dbReference type="SMART" id="SM01344">
    <property type="entry name" value="NUC194"/>
    <property type="match status" value="1"/>
</dbReference>
<evidence type="ECO:0000256" key="13">
    <source>
        <dbReference type="ARBA" id="ARBA00022803"/>
    </source>
</evidence>
<dbReference type="GO" id="GO:0006302">
    <property type="term" value="P:double-strand break repair"/>
    <property type="evidence" value="ECO:0000318"/>
    <property type="project" value="GO_Central"/>
</dbReference>
<dbReference type="AGR" id="ZFIN:ZDB-GENE-030131-9008"/>
<dbReference type="SMART" id="SM01343">
    <property type="entry name" value="FATC"/>
    <property type="match status" value="1"/>
</dbReference>
<dbReference type="PROSITE" id="PS00916">
    <property type="entry name" value="PI3_4_KINASE_2"/>
    <property type="match status" value="1"/>
</dbReference>
<keyword evidence="6" id="KW-0723">Serine/threonine-protein kinase</keyword>
<evidence type="ECO:0000256" key="16">
    <source>
        <dbReference type="ARBA" id="ARBA00023242"/>
    </source>
</evidence>
<keyword evidence="22" id="KW-1185">Reference proteome</keyword>
<evidence type="ECO:0000256" key="14">
    <source>
        <dbReference type="ARBA" id="ARBA00022840"/>
    </source>
</evidence>
<dbReference type="PhylomeDB" id="E7F4J7"/>
<dbReference type="PROSITE" id="PS50290">
    <property type="entry name" value="PI3_4_KINASE_3"/>
    <property type="match status" value="1"/>
</dbReference>
<evidence type="ECO:0000259" key="18">
    <source>
        <dbReference type="PROSITE" id="PS50290"/>
    </source>
</evidence>
<dbReference type="GO" id="GO:0000723">
    <property type="term" value="P:telomere maintenance"/>
    <property type="evidence" value="ECO:0000318"/>
    <property type="project" value="GO_Central"/>
</dbReference>
<dbReference type="Pfam" id="PF08163">
    <property type="entry name" value="DNAPKcs_CC3"/>
    <property type="match status" value="1"/>
</dbReference>
<dbReference type="STRING" id="7955.ENSDARP00000051678"/>
<dbReference type="InterPro" id="IPR014009">
    <property type="entry name" value="PIK_FAT"/>
</dbReference>
<feature type="region of interest" description="Disordered" evidence="17">
    <location>
        <begin position="2063"/>
        <end position="2083"/>
    </location>
</feature>
<organism evidence="21">
    <name type="scientific">Danio rerio</name>
    <name type="common">Zebrafish</name>
    <name type="synonym">Brachydanio rerio</name>
    <dbReference type="NCBI Taxonomy" id="7955"/>
    <lineage>
        <taxon>Eukaryota</taxon>
        <taxon>Metazoa</taxon>
        <taxon>Chordata</taxon>
        <taxon>Craniata</taxon>
        <taxon>Vertebrata</taxon>
        <taxon>Euteleostomi</taxon>
        <taxon>Actinopterygii</taxon>
        <taxon>Neopterygii</taxon>
        <taxon>Teleostei</taxon>
        <taxon>Ostariophysi</taxon>
        <taxon>Cypriniformes</taxon>
        <taxon>Danionidae</taxon>
        <taxon>Danioninae</taxon>
        <taxon>Danio</taxon>
    </lineage>
</organism>
<dbReference type="PROSITE" id="PS51189">
    <property type="entry name" value="FAT"/>
    <property type="match status" value="1"/>
</dbReference>
<dbReference type="InterPro" id="IPR046804">
    <property type="entry name" value="DNA-PKcs_N"/>
</dbReference>
<dbReference type="GO" id="GO:0005634">
    <property type="term" value="C:nucleus"/>
    <property type="evidence" value="ECO:0000318"/>
    <property type="project" value="GO_Central"/>
</dbReference>
<evidence type="ECO:0000259" key="20">
    <source>
        <dbReference type="PROSITE" id="PS51190"/>
    </source>
</evidence>
<dbReference type="PaxDb" id="7955-ENSDARP00000051678"/>
<dbReference type="HOGENOM" id="CLU_224534_0_0_1"/>
<comment type="similarity">
    <text evidence="2">Belongs to the PI3/PI4-kinase family.</text>
</comment>
<keyword evidence="8" id="KW-0808">Transferase</keyword>
<evidence type="ECO:0000256" key="4">
    <source>
        <dbReference type="ARBA" id="ARBA00018077"/>
    </source>
</evidence>
<dbReference type="GO" id="GO:0033152">
    <property type="term" value="P:immunoglobulin V(D)J recombination"/>
    <property type="evidence" value="ECO:0000315"/>
    <property type="project" value="ZFIN"/>
</dbReference>
<dbReference type="GO" id="GO:0005524">
    <property type="term" value="F:ATP binding"/>
    <property type="evidence" value="ECO:0007669"/>
    <property type="project" value="UniProtKB-KW"/>
</dbReference>
<dbReference type="EC" id="2.7.11.1" evidence="3"/>
<dbReference type="InterPro" id="IPR050517">
    <property type="entry name" value="DDR_Repair_Kinase"/>
</dbReference>
<dbReference type="GO" id="GO:0005730">
    <property type="term" value="C:nucleolus"/>
    <property type="evidence" value="ECO:0007669"/>
    <property type="project" value="UniProtKB-SubCell"/>
</dbReference>
<dbReference type="GO" id="GO:0006303">
    <property type="term" value="P:double-strand break repair via nonhomologous end joining"/>
    <property type="evidence" value="ECO:0007669"/>
    <property type="project" value="InterPro"/>
</dbReference>
<evidence type="ECO:0000256" key="5">
    <source>
        <dbReference type="ARBA" id="ARBA00022517"/>
    </source>
</evidence>
<dbReference type="InterPro" id="IPR003152">
    <property type="entry name" value="FATC_dom"/>
</dbReference>
<dbReference type="PANTHER" id="PTHR11139:SF68">
    <property type="entry name" value="DNA-DEPENDENT PROTEIN KINASE CATALYTIC SUBUNIT"/>
    <property type="match status" value="1"/>
</dbReference>
<feature type="compositionally biased region" description="Low complexity" evidence="17">
    <location>
        <begin position="2063"/>
        <end position="2074"/>
    </location>
</feature>
<dbReference type="KEGG" id="dre:562283"/>
<dbReference type="InterPro" id="IPR012582">
    <property type="entry name" value="DNAPKcs_CC3"/>
</dbReference>
<dbReference type="Bgee" id="ENSDARG00000075083">
    <property type="expression patterns" value="Expressed in presomitic mesoderm and 25 other cell types or tissues"/>
</dbReference>
<comment type="subcellular location">
    <subcellularLocation>
        <location evidence="1">Nucleus</location>
        <location evidence="1">Nucleolus</location>
    </subcellularLocation>
</comment>
<evidence type="ECO:0000256" key="12">
    <source>
        <dbReference type="ARBA" id="ARBA00022777"/>
    </source>
</evidence>
<dbReference type="FunFam" id="1.10.1070.11:FF:000018">
    <property type="entry name" value="DNA-dependent protein kinase catalytic subunit"/>
    <property type="match status" value="1"/>
</dbReference>
<dbReference type="InterPro" id="IPR003151">
    <property type="entry name" value="PIK-rel_kinase_FAT"/>
</dbReference>
<dbReference type="ZFIN" id="ZDB-GENE-030131-9008">
    <property type="gene designation" value="prkdc"/>
</dbReference>
<dbReference type="GO" id="GO:0004677">
    <property type="term" value="F:DNA-dependent protein kinase activity"/>
    <property type="evidence" value="ECO:0007669"/>
    <property type="project" value="InterPro"/>
</dbReference>
<dbReference type="InterPro" id="IPR046803">
    <property type="entry name" value="DNAPKcs_CC1-2"/>
</dbReference>
<dbReference type="InterPro" id="IPR036940">
    <property type="entry name" value="PI3/4_kinase_cat_sf"/>
</dbReference>
<dbReference type="Proteomes" id="UP000000437">
    <property type="component" value="Chromosome 7"/>
</dbReference>
<evidence type="ECO:0000256" key="8">
    <source>
        <dbReference type="ARBA" id="ARBA00022679"/>
    </source>
</evidence>
<evidence type="ECO:0000256" key="1">
    <source>
        <dbReference type="ARBA" id="ARBA00004604"/>
    </source>
</evidence>
<dbReference type="FunFam" id="3.30.1010.10:FF:000013">
    <property type="entry name" value="Protein kinase, DNA-activated, catalytic subunit"/>
    <property type="match status" value="1"/>
</dbReference>
<keyword evidence="16" id="KW-0539">Nucleus</keyword>
<evidence type="ECO:0000256" key="7">
    <source>
        <dbReference type="ARBA" id="ARBA00022553"/>
    </source>
</evidence>
<proteinExistence type="evidence at protein level"/>
<reference evidence="21 22" key="2">
    <citation type="journal article" date="2013" name="Nature">
        <title>The zebrafish reference genome sequence and its relationship to the human genome.</title>
        <authorList>
            <consortium name="Genome Reference Consortium Zebrafish"/>
            <person name="Howe K."/>
            <person name="Clark M.D."/>
            <person name="Torroja C.F."/>
            <person name="Torrance J."/>
            <person name="Berthelot C."/>
            <person name="Muffato M."/>
            <person name="Collins J.E."/>
            <person name="Humphray S."/>
            <person name="McLaren K."/>
            <person name="Matthews L."/>
            <person name="McLaren S."/>
            <person name="Sealy I."/>
            <person name="Caccamo M."/>
            <person name="Churcher C."/>
            <person name="Scott C."/>
            <person name="Barrett J.C."/>
            <person name="Koch R."/>
            <person name="Rauch G.J."/>
            <person name="White S."/>
            <person name="Chow W."/>
            <person name="Kilian B."/>
            <person name="Quintais L.T."/>
            <person name="Guerra-Assuncao J.A."/>
            <person name="Zhou Y."/>
            <person name="Gu Y."/>
            <person name="Yen J."/>
            <person name="Vogel J.H."/>
            <person name="Eyre T."/>
            <person name="Redmond S."/>
            <person name="Banerjee R."/>
            <person name="Chi J."/>
            <person name="Fu B."/>
            <person name="Langley E."/>
            <person name="Maguire S.F."/>
            <person name="Laird G.K."/>
            <person name="Lloyd D."/>
            <person name="Kenyon E."/>
            <person name="Donaldson S."/>
            <person name="Sehra H."/>
            <person name="Almeida-King J."/>
            <person name="Loveland J."/>
            <person name="Trevanion S."/>
            <person name="Jones M."/>
            <person name="Quail M."/>
            <person name="Willey D."/>
            <person name="Hunt A."/>
            <person name="Burton J."/>
            <person name="Sims S."/>
            <person name="McLay K."/>
            <person name="Plumb B."/>
            <person name="Davis J."/>
            <person name="Clee C."/>
            <person name="Oliver K."/>
            <person name="Clark R."/>
            <person name="Riddle C."/>
            <person name="Elliot D."/>
            <person name="Eliott D."/>
            <person name="Threadgold G."/>
            <person name="Harden G."/>
            <person name="Ware D."/>
            <person name="Begum S."/>
            <person name="Mortimore B."/>
            <person name="Mortimer B."/>
            <person name="Kerry G."/>
            <person name="Heath P."/>
            <person name="Phillimore B."/>
            <person name="Tracey A."/>
            <person name="Corby N."/>
            <person name="Dunn M."/>
            <person name="Johnson C."/>
            <person name="Wood J."/>
            <person name="Clark S."/>
            <person name="Pelan S."/>
            <person name="Griffiths G."/>
            <person name="Smith M."/>
            <person name="Glithero R."/>
            <person name="Howden P."/>
            <person name="Barker N."/>
            <person name="Lloyd C."/>
            <person name="Stevens C."/>
            <person name="Harley J."/>
            <person name="Holt K."/>
            <person name="Panagiotidis G."/>
            <person name="Lovell J."/>
            <person name="Beasley H."/>
            <person name="Henderson C."/>
            <person name="Gordon D."/>
            <person name="Auger K."/>
            <person name="Wright D."/>
            <person name="Collins J."/>
            <person name="Raisen C."/>
            <person name="Dyer L."/>
            <person name="Leung K."/>
            <person name="Robertson L."/>
            <person name="Ambridge K."/>
            <person name="Leongamornlert D."/>
            <person name="McGuire S."/>
            <person name="Gilderthorp R."/>
            <person name="Griffiths C."/>
            <person name="Manthravadi D."/>
            <person name="Nichol S."/>
            <person name="Barker G."/>
            <person name="Whitehead S."/>
            <person name="Kay M."/>
            <person name="Brown J."/>
            <person name="Murnane C."/>
            <person name="Gray E."/>
            <person name="Humphries M."/>
            <person name="Sycamore N."/>
            <person name="Barker D."/>
            <person name="Saunders D."/>
            <person name="Wallis J."/>
            <person name="Babbage A."/>
            <person name="Hammond S."/>
            <person name="Mashreghi-Mohammadi M."/>
            <person name="Barr L."/>
            <person name="Martin S."/>
            <person name="Wray P."/>
            <person name="Ellington A."/>
            <person name="Matthews N."/>
            <person name="Ellwood M."/>
            <person name="Woodmansey R."/>
            <person name="Clark G."/>
            <person name="Cooper J."/>
            <person name="Cooper J."/>
            <person name="Tromans A."/>
            <person name="Grafham D."/>
            <person name="Skuce C."/>
            <person name="Pandian R."/>
            <person name="Andrews R."/>
            <person name="Harrison E."/>
            <person name="Kimberley A."/>
            <person name="Garnett J."/>
            <person name="Fosker N."/>
            <person name="Hall R."/>
            <person name="Garner P."/>
            <person name="Kelly D."/>
            <person name="Bird C."/>
            <person name="Palmer S."/>
            <person name="Gehring I."/>
            <person name="Berger A."/>
            <person name="Dooley C.M."/>
            <person name="Ersan-Urun Z."/>
            <person name="Eser C."/>
            <person name="Geiger H."/>
            <person name="Geisler M."/>
            <person name="Karotki L."/>
            <person name="Kirn A."/>
            <person name="Konantz J."/>
            <person name="Konantz M."/>
            <person name="Oberlander M."/>
            <person name="Rudolph-Geiger S."/>
            <person name="Teucke M."/>
            <person name="Lanz C."/>
            <person name="Raddatz G."/>
            <person name="Osoegawa K."/>
            <person name="Zhu B."/>
            <person name="Rapp A."/>
            <person name="Widaa S."/>
            <person name="Langford C."/>
            <person name="Yang F."/>
            <person name="Schuster S.C."/>
            <person name="Carter N.P."/>
            <person name="Harrow J."/>
            <person name="Ning Z."/>
            <person name="Herrero J."/>
            <person name="Searle S.M."/>
            <person name="Enright A."/>
            <person name="Geisler R."/>
            <person name="Plasterk R.H."/>
            <person name="Lee C."/>
            <person name="Westerfield M."/>
            <person name="de Jong P.J."/>
            <person name="Zon L.I."/>
            <person name="Postlethwait J.H."/>
            <person name="Nusslein-Volhard C."/>
            <person name="Hubbard T.J."/>
            <person name="Roest Crollius H."/>
            <person name="Rogers J."/>
            <person name="Stemple D.L."/>
        </authorList>
    </citation>
    <scope>NUCLEOTIDE SEQUENCE [LARGE SCALE GENOMIC DNA]</scope>
    <source>
        <strain evidence="21">Tuebingen</strain>
    </source>
</reference>
<dbReference type="Gene3D" id="3.30.1010.10">
    <property type="entry name" value="Phosphatidylinositol 3-kinase Catalytic Subunit, Chain A, domain 4"/>
    <property type="match status" value="1"/>
</dbReference>
<reference evidence="23" key="3">
    <citation type="submission" date="2025-04" db="UniProtKB">
        <authorList>
            <consortium name="RefSeq"/>
        </authorList>
    </citation>
    <scope>IDENTIFICATION</scope>
    <source>
        <strain evidence="23">Tuebingen</strain>
    </source>
</reference>
<dbReference type="GeneTree" id="ENSGT00940000155633"/>
<dbReference type="InterPro" id="IPR037706">
    <property type="entry name" value="DNA-PK_dom"/>
</dbReference>
<dbReference type="InterPro" id="IPR045581">
    <property type="entry name" value="DNAPKcs_CC5"/>
</dbReference>
<dbReference type="SUPFAM" id="SSF48371">
    <property type="entry name" value="ARM repeat"/>
    <property type="match status" value="4"/>
</dbReference>
<dbReference type="GO" id="GO:0004674">
    <property type="term" value="F:protein serine/threonine kinase activity"/>
    <property type="evidence" value="ECO:0000318"/>
    <property type="project" value="GO_Central"/>
</dbReference>
<evidence type="ECO:0000256" key="9">
    <source>
        <dbReference type="ARBA" id="ARBA00022737"/>
    </source>
</evidence>
<dbReference type="Pfam" id="PF02260">
    <property type="entry name" value="FATC"/>
    <property type="match status" value="1"/>
</dbReference>
<keyword evidence="25" id="KW-1267">Proteomics identification</keyword>
<dbReference type="GO" id="GO:0042254">
    <property type="term" value="P:ribosome biogenesis"/>
    <property type="evidence" value="ECO:0007669"/>
    <property type="project" value="UniProtKB-KW"/>
</dbReference>
<name>E7F4J7_DANRE</name>
<dbReference type="OMA" id="PSPMCRE"/>
<keyword evidence="14" id="KW-0067">ATP-binding</keyword>
<evidence type="ECO:0000256" key="10">
    <source>
        <dbReference type="ARBA" id="ARBA00022741"/>
    </source>
</evidence>
<accession>A0A8M3B1E3</accession>
<dbReference type="SMART" id="SM00146">
    <property type="entry name" value="PI3Kc"/>
    <property type="match status" value="1"/>
</dbReference>
<evidence type="ECO:0000256" key="6">
    <source>
        <dbReference type="ARBA" id="ARBA00022527"/>
    </source>
</evidence>
<dbReference type="EMBL" id="CT574559">
    <property type="status" value="NOT_ANNOTATED_CDS"/>
    <property type="molecule type" value="Genomic_DNA"/>
</dbReference>
<dbReference type="OrthoDB" id="431717at2759"/>
<evidence type="ECO:0000313" key="23">
    <source>
        <dbReference type="RefSeq" id="XP_009301676.1"/>
    </source>
</evidence>
<evidence type="ECO:0007829" key="25">
    <source>
        <dbReference type="PeptideAtlas" id="E7F4J7"/>
    </source>
</evidence>
<dbReference type="GO" id="GO:0033153">
    <property type="term" value="P:T cell receptor V(D)J recombination"/>
    <property type="evidence" value="ECO:0000315"/>
    <property type="project" value="ZFIN"/>
</dbReference>
<dbReference type="PROSITE" id="PS51190">
    <property type="entry name" value="FATC"/>
    <property type="match status" value="1"/>
</dbReference>
<dbReference type="Gene3D" id="1.10.1070.11">
    <property type="entry name" value="Phosphatidylinositol 3-/4-kinase, catalytic domain"/>
    <property type="match status" value="1"/>
</dbReference>
<evidence type="ECO:0000256" key="15">
    <source>
        <dbReference type="ARBA" id="ARBA00023204"/>
    </source>
</evidence>
<feature type="domain" description="FAT" evidence="19">
    <location>
        <begin position="2884"/>
        <end position="3534"/>
    </location>
</feature>
<dbReference type="Pfam" id="PF02259">
    <property type="entry name" value="FAT"/>
    <property type="match status" value="1"/>
</dbReference>
<dbReference type="CTD" id="5591"/>
<dbReference type="SMR" id="E7F4J7"/>
<keyword evidence="11" id="KW-0227">DNA damage</keyword>
<feature type="domain" description="PI3K/PI4K catalytic" evidence="18">
    <location>
        <begin position="3716"/>
        <end position="4044"/>
    </location>
</feature>
<keyword evidence="10" id="KW-0547">Nucleotide-binding</keyword>
<dbReference type="GO" id="GO:0030183">
    <property type="term" value="P:B cell differentiation"/>
    <property type="evidence" value="ECO:0000315"/>
    <property type="project" value="ZFIN"/>
</dbReference>
<keyword evidence="9" id="KW-0677">Repeat</keyword>
<dbReference type="EMBL" id="BX322787">
    <property type="status" value="NOT_ANNOTATED_CDS"/>
    <property type="molecule type" value="Genomic_DNA"/>
</dbReference>
<reference evidence="21" key="1">
    <citation type="submission" date="2011-04" db="UniProtKB">
        <authorList>
            <consortium name="Ensembl"/>
        </authorList>
    </citation>
    <scope>IDENTIFICATION</scope>
    <source>
        <strain evidence="21">Tuebingen</strain>
    </source>
</reference>
<sequence length="4119" mass="467016">MAADTSTVGGIQGYLLKLHSSLEDTVSTNVAIVCHDIIGDLGQECMITKNENELVLQTSLLFAKEEGLLSFLRRSLSTEKLGTTGVEILRETRVEIMNFLGAFLQRMSATVRGWEKNYAVELKDTCIVVYTKDKSAKCRNPALDLLIKILYLTKDSSITQNLRIGDMFNKFYGELCQKHKIPDTVLGCIYELLGVLGEVHPSEMVNNSDKLYKAYLGELKGQMTSTTKEPKLPVVAGCLKGIAALMVNFTKSVEEDPAASKEIFDYALKAISPQTDIKRYAVIFAGLKLFAKHSSQFGSCLMDHYISIFDVMSKHCGHINAELKKSSYTALESFLKQVATLVAENIELHKSKLKFFMQKFCAIIRTMDSTNKELSIAIRGYGLFAAPCKVVCPQDVDLMYTELIQRCKQMYLTESDRDDDNVYQLPSFLDSIASVLVHLDRIPEVYTPVLERLLVVQMDSFPQYSQRMQHATCRSIVKVFVAMAVRGPVLWSFTSSVVHQGLIRVCSKPVLQSDERGVSSGVSQSEDSTLVRSGKWKVPSSKDYLELFKGLLDCENLKDTGFVDGAPAAKNYNLRDLNRHLYDALVQSVMKIVEKLDLSVQKVSAADEVQSDASAGIVLSSDPTANLMPNKPKDFIAFINLVDFCSELLPSRNPEYFAQWMHPLCHELILQSIRFPLVSGFYKLLSLSMGIAKKTQYFQDVKQCPKQVGGSTMENACFSLLAKFGKEVCVRMKQYKDELLAACLMFILSLHPGMVALDIKAYIPALQAALRLGLSHAPLATAALDALESWSSFIPAAILQPHYTDILPHLDGYLKTTSSSEKDDSNMEVTFVSTGSSKGYGQVLLRLLKKSKRFSLGDESPIAAVRRRVVRLLGHLGGQLNRSLVTAVSAEDMMKRFVAWDCEKRLSFAVPFKDMKPVIYLDSFLPRVTELALSSSDRQTKVAACELLHSLVIYMVGKGAQMTEDDKSAPPMYNLHRKVFPVLLRLACDVDQVTRQLFEPLVMQLIHWFTNNRKFESQDTVAVLEAILDGIVDPLDSTLRDFSGTCIQEFVKWSIKQTTPKQQEKSPANMKSLFKRIYSLALHPSVFKRLGAALAFNSMYRQFREESSLVEQFVFEVLVVFVESLALAHFDEKSVGTVQQCCSSLDHLKRIIKHKADSLNINSKRRIPRGFPADQSVCLSNVVLWLLTQCGRPQTECRHKSMELFFEFVPLLPGNSSPAMWLDEQLKQRGPGFLISCLEGGGLLSQPTLREIEAPFSIRGTLQWMDLLLAALDCYNTFTNLRCLQLQRILGTCEKSSFLPAVHFFLTELSMQDIQAARACFRLGNAGQSHFSPRETEQYNYSKCSIIVRMLEFSTMVLQKCPQDLWKLMEKDVFNSSLFTLVVLAVCEPSSIGFNMADLEVMTHLPEVCFPLLKALASAPYRTQLESCIRMRITKQSVEELCAIDLYETDTRNSHASMNLLLSACRQLHQSGLLNSVLHSQDASYGCSLGSKLLTSVYKSIAPGTDRKSLPSMDVGSRKLADRLVQLSFCLGDQSEQTVGLLLNTITLSVPLSGSLNPHFLSFSHGEYFYSLFQTSLNTELLRSVDRSVPLLLSSANQNPSMVSVLLNGMLDHSFRERSVRKSQGSQLAEQVLKGWDLLRPWWDGPAATPESKTSVLSLLAKVLQIDSSVCSNTSHPAFNAVFTTFTALLTDVSMPLNLKSQALIMLPFFTALPSMPLEELRRALESLVATHFPMQSDEFPRGSLQCNNYMDCIRKFLEALQLSQSPLLLKLMARVLCRDKKHIMEELFQACFQKIAHQSYLGKQVLLLSSTYQSFQAKEVPSNFMLMGLIDRVLLPLASHCSPQALSQFFISNIADIMTTLQTRFTKSVESVFESQIMMKIGCCKLLEVLYSRLPKEEVYSKNSAINQAFCGTGCAEGNELSKNLLKSCFEAFTENMTGEMVLLELRRQFHCAAYNCAIALISCSFNETKFYQGFLFTEKPDKNQFIFDNLIDSQRVYNFPIEIDVPIERKKKYVMIRKEVSGENGDAPVYLSSQSYMADSSLSEEMSQFDFSTGVQSFSYNSQNPSGVSSSSRMRERKEVLSQDETVELEMDELNQHECMANMTALLRHMQRNNITPKVEEGVRPSDLPPWMKFLQGKLDNPSTPLNIRLFIAKLIINTEEIFRPYAKHWLGPLMQLVVSSSNGGEGIHFMVVDIVVTVLSWASVASPKGNTRDEVLVNRLLGFLFKNCFHSKRAVFRHNLEIIRTVVECWKDCLTIPYDLIYERFAGTDPNSKDNSVGIQLLGIVMANNLPPYDAACGIEHDRYFQSLANNLSFIRYKEVYSAAAEVIGLILNYMTERENQIEGTLFNITVTKLMDLRKKEVDDKFIVCLSKVSKHFPPLVDRFINPVFYLLPKLHGMLKTHCLECVLSRADVIPEIFLHLKTKGLSQIMSHKDEGRQRVCLDIIHKILACLKPEELKEILGAVTAFASHPSPVCRERMYDILMWIQDNYSDSESREDSTSVEVLSVARETLLQGLTDENYGLQLYVRNFWSHESRLPPETLERMLVVLKSLYSSRIEEQFLSLATDLLLEMTSHSPDFTRNMFEFPLSECKFQDYTIDSNWRMRSTVLTPMFMETQATQGAEAAGSQAATVRGQIRATQTSLEFSQTLAPGAGRRSAYNWLTGSSVDTLADYSLSSDSLSSLLVFDKKRSERPQAAWRAVGAGFGSKRLTATSDDTDSRTAAERERRADILRLRRRFLKDKEKESIKFAKKEIHSQRTERERRADLKIRQDAQVTLYRSYRVGDLPDIQIQFSSLIAPLQALAQRDATLAKQLFSSLFAGVLVEMERLKSNKETADILKELVQTLNAFLNKSTVYFPPFISCIQDMSYHHKALLGVEPSLVSATCLASLQQPMGILLLEESLLHGAGASEEPPLKRARGKRELPPDTERWIHLAKLYRSLGDYDVVRGIFSGKIGTKSITFTALQAEAKSDYAEAVKLYNEALNKEDWDDGEPTITEKDFWEIAALEAYNHLTEWKSLEYCATVNIDDSSPIRLDRMWTETFYVETYLQYMMRSMLKQLQMGETNQDLLSFVDAAMKTEEHKIIMETHYSQELSLLYILQEDYDRAKYYANNCMQVFMQNYSSIDPLLNRSRLTVLQSVQALTEIQDFLNYITGDVSVNSLKFMIRRWTSHYPDAKLDPMNVWDDIITSRCFFLDKILKRLKSTPENSMEVDGADQGSGEELGVLVKTCKFNMKLQMADSAWKQNNFPVASKLLKELHRHAKIDDARLLRWVHSFSRFTHKRIARLGPSEKINALLKTVPLLKDAERQSEALSARMLRDQRILLGTTYDLMAGAADRSPFALETLGEEKVQKILQLSQASSIAQVVEGLQIQALELLRSAACKAEEEEQSFSQQHVNTHGIVEAYMTMANFCDRRLRESEQKEEAISSKLQSLPEHVVKMMLKALKLSSEEARLKFPRLLQLVEVYPAETLDLMVREVVSVPCWLLIGWISQMMALLDKPQATAVQHVIEEIAECYPQALIYPYMISSENYTFEESASGQRNREFVEKLESLLDKGGVIQGFVDALQQLSNPEMLFKDWWDEVKNQLDKPNLDKKKMKLQYMTELLGDAKSPRFGSYRRKFIQKFSKEVEKLLGAGGSKLYERRKDKDFLQQVDRMVQSMRGFQKEPGNMKEYSPWLSSFKAETLKNELEVPGQYDGKSKPLPEYHAKITGFDERVKVMTSIRRPKRIIIRGDDERDYPFLVKGGEDLRQDQRIEQLFGVMNMILSQDTACSQRSLALRTYQVIPITSRIGLIEWMENTCTLKDFLSSRRTEQEQKTITRPNEFYDEWISKVAGKVEGIRRYAELYKKAKRVDTVNNFRRIEQMVPDDLLKRAFVRMSTTPEAFLSLRSHFSSSHAVLCISHWILGIGDRHLSNFMINTETGGMIGIDFGHAFGSATQFLPVPELMPFRLTRQFINLMRPLAESGLIQSVMVHSLRAFRAEPDLLLNTMDVFVKEPSLDWKNFELKQLKKGGTWTESVNTKEINWFPLQKVNFARRKLEGTNPSVITSEELCLGFEKMPEYKGLLAVARGEEQHNIRARLADKDLTVEDQVDCLLDQATDPNILGRVWIGWEPWI</sequence>
<dbReference type="GO" id="GO:0008630">
    <property type="term" value="P:intrinsic apoptotic signaling pathway in response to DNA damage"/>
    <property type="evidence" value="ECO:0000318"/>
    <property type="project" value="GO_Central"/>
</dbReference>
<dbReference type="Pfam" id="PF00454">
    <property type="entry name" value="PI3_PI4_kinase"/>
    <property type="match status" value="1"/>
</dbReference>
<dbReference type="eggNOG" id="KOG0891">
    <property type="taxonomic scope" value="Eukaryota"/>
</dbReference>